<dbReference type="OrthoDB" id="5961967at2759"/>
<dbReference type="Proteomes" id="UP000242188">
    <property type="component" value="Unassembled WGS sequence"/>
</dbReference>
<dbReference type="Gene3D" id="3.30.70.1060">
    <property type="entry name" value="Dimeric alpha+beta barrel"/>
    <property type="match status" value="1"/>
</dbReference>
<evidence type="ECO:0000313" key="2">
    <source>
        <dbReference type="Proteomes" id="UP000242188"/>
    </source>
</evidence>
<dbReference type="AlphaFoldDB" id="A0A210PQ67"/>
<comment type="caution">
    <text evidence="1">The sequence shown here is derived from an EMBL/GenBank/DDBJ whole genome shotgun (WGS) entry which is preliminary data.</text>
</comment>
<gene>
    <name evidence="1" type="ORF">KP79_PYT09939</name>
</gene>
<name>A0A210PQ67_MIZYE</name>
<keyword evidence="2" id="KW-1185">Reference proteome</keyword>
<proteinExistence type="predicted"/>
<reference evidence="1 2" key="1">
    <citation type="journal article" date="2017" name="Nat. Ecol. Evol.">
        <title>Scallop genome provides insights into evolution of bilaterian karyotype and development.</title>
        <authorList>
            <person name="Wang S."/>
            <person name="Zhang J."/>
            <person name="Jiao W."/>
            <person name="Li J."/>
            <person name="Xun X."/>
            <person name="Sun Y."/>
            <person name="Guo X."/>
            <person name="Huan P."/>
            <person name="Dong B."/>
            <person name="Zhang L."/>
            <person name="Hu X."/>
            <person name="Sun X."/>
            <person name="Wang J."/>
            <person name="Zhao C."/>
            <person name="Wang Y."/>
            <person name="Wang D."/>
            <person name="Huang X."/>
            <person name="Wang R."/>
            <person name="Lv J."/>
            <person name="Li Y."/>
            <person name="Zhang Z."/>
            <person name="Liu B."/>
            <person name="Lu W."/>
            <person name="Hui Y."/>
            <person name="Liang J."/>
            <person name="Zhou Z."/>
            <person name="Hou R."/>
            <person name="Li X."/>
            <person name="Liu Y."/>
            <person name="Li H."/>
            <person name="Ning X."/>
            <person name="Lin Y."/>
            <person name="Zhao L."/>
            <person name="Xing Q."/>
            <person name="Dou J."/>
            <person name="Li Y."/>
            <person name="Mao J."/>
            <person name="Guo H."/>
            <person name="Dou H."/>
            <person name="Li T."/>
            <person name="Mu C."/>
            <person name="Jiang W."/>
            <person name="Fu Q."/>
            <person name="Fu X."/>
            <person name="Miao Y."/>
            <person name="Liu J."/>
            <person name="Yu Q."/>
            <person name="Li R."/>
            <person name="Liao H."/>
            <person name="Li X."/>
            <person name="Kong Y."/>
            <person name="Jiang Z."/>
            <person name="Chourrout D."/>
            <person name="Li R."/>
            <person name="Bao Z."/>
        </authorList>
    </citation>
    <scope>NUCLEOTIDE SEQUENCE [LARGE SCALE GENOMIC DNA]</scope>
    <source>
        <strain evidence="1 2">PY_sf001</strain>
    </source>
</reference>
<organism evidence="1 2">
    <name type="scientific">Mizuhopecten yessoensis</name>
    <name type="common">Japanese scallop</name>
    <name type="synonym">Patinopecten yessoensis</name>
    <dbReference type="NCBI Taxonomy" id="6573"/>
    <lineage>
        <taxon>Eukaryota</taxon>
        <taxon>Metazoa</taxon>
        <taxon>Spiralia</taxon>
        <taxon>Lophotrochozoa</taxon>
        <taxon>Mollusca</taxon>
        <taxon>Bivalvia</taxon>
        <taxon>Autobranchia</taxon>
        <taxon>Pteriomorphia</taxon>
        <taxon>Pectinida</taxon>
        <taxon>Pectinoidea</taxon>
        <taxon>Pectinidae</taxon>
        <taxon>Mizuhopecten</taxon>
    </lineage>
</organism>
<sequence length="229" mass="25986">MSKTLLYLLDIKIDGTCLARCNRDPLIKVIEKVNDVLLESVKRSENQKDGEPKCRIIHKFKVTGEPRVVTVVETSEGEVELEKIISELSAIGVIDITCTPLTDYEMFAQTVLDVDPDLCKPAPRTLGKKYTHWNDLTLDYQGMTWENFKILWAKEASTVLGLRIKTDVNVDLYKIKNCRKVMVLSSVDDADETDAMFSKLPLFVENGHNVGNVCRALQSLDEYIRKMSQ</sequence>
<evidence type="ECO:0000313" key="1">
    <source>
        <dbReference type="EMBL" id="OWF38617.1"/>
    </source>
</evidence>
<protein>
    <submittedName>
        <fullName evidence="1">Uncharacterized protein</fullName>
    </submittedName>
</protein>
<dbReference type="EMBL" id="NEDP02005560">
    <property type="protein sequence ID" value="OWF38617.1"/>
    <property type="molecule type" value="Genomic_DNA"/>
</dbReference>
<accession>A0A210PQ67</accession>